<protein>
    <submittedName>
        <fullName evidence="1">Uncharacterized protein</fullName>
    </submittedName>
</protein>
<gene>
    <name evidence="1" type="ORF">HKW67_00780</name>
</gene>
<accession>A0A6M4IJX0</accession>
<name>A0A6M4IJX0_9BACT</name>
<dbReference type="AlphaFoldDB" id="A0A6M4IJX0"/>
<proteinExistence type="predicted"/>
<evidence type="ECO:0000313" key="1">
    <source>
        <dbReference type="EMBL" id="QJR34149.1"/>
    </source>
</evidence>
<keyword evidence="2" id="KW-1185">Reference proteome</keyword>
<dbReference type="RefSeq" id="WP_171223575.1">
    <property type="nucleotide sequence ID" value="NZ_CP053085.1"/>
</dbReference>
<sequence>MSDQSSFTAEHRSFEWELVLKYEDLSLPASEWNEATLAVIAGWYAKNLPSEQAEARYEKSYHRNRRRLSNRLDPASVDTAAIEKLDGVWESLLTRVLQAKK</sequence>
<organism evidence="1 2">
    <name type="scientific">Gemmatimonas groenlandica</name>
    <dbReference type="NCBI Taxonomy" id="2732249"/>
    <lineage>
        <taxon>Bacteria</taxon>
        <taxon>Pseudomonadati</taxon>
        <taxon>Gemmatimonadota</taxon>
        <taxon>Gemmatimonadia</taxon>
        <taxon>Gemmatimonadales</taxon>
        <taxon>Gemmatimonadaceae</taxon>
        <taxon>Gemmatimonas</taxon>
    </lineage>
</organism>
<evidence type="ECO:0000313" key="2">
    <source>
        <dbReference type="Proteomes" id="UP000500938"/>
    </source>
</evidence>
<dbReference type="Proteomes" id="UP000500938">
    <property type="component" value="Chromosome"/>
</dbReference>
<dbReference type="EMBL" id="CP053085">
    <property type="protein sequence ID" value="QJR34149.1"/>
    <property type="molecule type" value="Genomic_DNA"/>
</dbReference>
<reference evidence="1 2" key="1">
    <citation type="submission" date="2020-05" db="EMBL/GenBank/DDBJ databases">
        <title>Complete genome sequence of Gemmatimonas greenlandica TET16.</title>
        <authorList>
            <person name="Zeng Y."/>
        </authorList>
    </citation>
    <scope>NUCLEOTIDE SEQUENCE [LARGE SCALE GENOMIC DNA]</scope>
    <source>
        <strain evidence="1 2">TET16</strain>
    </source>
</reference>
<dbReference type="KEGG" id="ggr:HKW67_00780"/>